<evidence type="ECO:0000256" key="1">
    <source>
        <dbReference type="SAM" id="Phobius"/>
    </source>
</evidence>
<dbReference type="GeneID" id="17301861"/>
<dbReference type="KEGG" id="gtt:GUITHDRAFT_108955"/>
<keyword evidence="1" id="KW-1133">Transmembrane helix</keyword>
<dbReference type="PaxDb" id="55529-EKX45316"/>
<dbReference type="RefSeq" id="XP_005832296.1">
    <property type="nucleotide sequence ID" value="XM_005832239.1"/>
</dbReference>
<sequence>MPNRHFAISYDTPHANRETVDEVDRILGLQTNGICRARVMARTPDQRVQLTAFNEFPDPETESRYRKYFMESGLLDSDFVFFKVLVFLGTFYNISMALFRWGRGPSNRMTDIFVYVRVVLILLGWWIIIRWQYLPLRCRRLISQFLRTLMVARVFMHFCENYYANFTVDANIVFTTLYCLGSIVFSTTWLGHLAYTIPVCMSRHGMLLLKRGGSLSIQELPNFAVLFVLMVGFAFAAYFLHGRKRRKFALIWCKGQ</sequence>
<reference evidence="4" key="2">
    <citation type="submission" date="2012-11" db="EMBL/GenBank/DDBJ databases">
        <authorList>
            <person name="Kuo A."/>
            <person name="Curtis B.A."/>
            <person name="Tanifuji G."/>
            <person name="Burki F."/>
            <person name="Gruber A."/>
            <person name="Irimia M."/>
            <person name="Maruyama S."/>
            <person name="Arias M.C."/>
            <person name="Ball S.G."/>
            <person name="Gile G.H."/>
            <person name="Hirakawa Y."/>
            <person name="Hopkins J.F."/>
            <person name="Rensing S.A."/>
            <person name="Schmutz J."/>
            <person name="Symeonidi A."/>
            <person name="Elias M."/>
            <person name="Eveleigh R.J."/>
            <person name="Herman E.K."/>
            <person name="Klute M.J."/>
            <person name="Nakayama T."/>
            <person name="Obornik M."/>
            <person name="Reyes-Prieto A."/>
            <person name="Armbrust E.V."/>
            <person name="Aves S.J."/>
            <person name="Beiko R.G."/>
            <person name="Coutinho P."/>
            <person name="Dacks J.B."/>
            <person name="Durnford D.G."/>
            <person name="Fast N.M."/>
            <person name="Green B.R."/>
            <person name="Grisdale C."/>
            <person name="Hempe F."/>
            <person name="Henrissat B."/>
            <person name="Hoppner M.P."/>
            <person name="Ishida K.-I."/>
            <person name="Kim E."/>
            <person name="Koreny L."/>
            <person name="Kroth P.G."/>
            <person name="Liu Y."/>
            <person name="Malik S.-B."/>
            <person name="Maier U.G."/>
            <person name="McRose D."/>
            <person name="Mock T."/>
            <person name="Neilson J.A."/>
            <person name="Onodera N.T."/>
            <person name="Poole A.M."/>
            <person name="Pritham E.J."/>
            <person name="Richards T.A."/>
            <person name="Rocap G."/>
            <person name="Roy S.W."/>
            <person name="Sarai C."/>
            <person name="Schaack S."/>
            <person name="Shirato S."/>
            <person name="Slamovits C.H."/>
            <person name="Spencer D.F."/>
            <person name="Suzuki S."/>
            <person name="Worden A.Z."/>
            <person name="Zauner S."/>
            <person name="Barry K."/>
            <person name="Bell C."/>
            <person name="Bharti A.K."/>
            <person name="Crow J.A."/>
            <person name="Grimwood J."/>
            <person name="Kramer R."/>
            <person name="Lindquist E."/>
            <person name="Lucas S."/>
            <person name="Salamov A."/>
            <person name="McFadden G.I."/>
            <person name="Lane C.E."/>
            <person name="Keeling P.J."/>
            <person name="Gray M.W."/>
            <person name="Grigoriev I.V."/>
            <person name="Archibald J.M."/>
        </authorList>
    </citation>
    <scope>NUCLEOTIDE SEQUENCE</scope>
    <source>
        <strain evidence="4">CCMP2712</strain>
    </source>
</reference>
<feature type="transmembrane region" description="Helical" evidence="1">
    <location>
        <begin position="175"/>
        <end position="199"/>
    </location>
</feature>
<feature type="transmembrane region" description="Helical" evidence="1">
    <location>
        <begin position="220"/>
        <end position="240"/>
    </location>
</feature>
<proteinExistence type="predicted"/>
<evidence type="ECO:0000313" key="3">
    <source>
        <dbReference type="EnsemblProtists" id="EKX45316"/>
    </source>
</evidence>
<evidence type="ECO:0000313" key="4">
    <source>
        <dbReference type="Proteomes" id="UP000011087"/>
    </source>
</evidence>
<dbReference type="HOGENOM" id="CLU_1087564_0_0_1"/>
<gene>
    <name evidence="2" type="ORF">GUITHDRAFT_108955</name>
</gene>
<keyword evidence="1" id="KW-0472">Membrane</keyword>
<feature type="transmembrane region" description="Helical" evidence="1">
    <location>
        <begin position="73"/>
        <end position="92"/>
    </location>
</feature>
<protein>
    <submittedName>
        <fullName evidence="2 3">Uncharacterized protein</fullName>
    </submittedName>
</protein>
<reference evidence="2 4" key="1">
    <citation type="journal article" date="2012" name="Nature">
        <title>Algal genomes reveal evolutionary mosaicism and the fate of nucleomorphs.</title>
        <authorList>
            <consortium name="DOE Joint Genome Institute"/>
            <person name="Curtis B.A."/>
            <person name="Tanifuji G."/>
            <person name="Burki F."/>
            <person name="Gruber A."/>
            <person name="Irimia M."/>
            <person name="Maruyama S."/>
            <person name="Arias M.C."/>
            <person name="Ball S.G."/>
            <person name="Gile G.H."/>
            <person name="Hirakawa Y."/>
            <person name="Hopkins J.F."/>
            <person name="Kuo A."/>
            <person name="Rensing S.A."/>
            <person name="Schmutz J."/>
            <person name="Symeonidi A."/>
            <person name="Elias M."/>
            <person name="Eveleigh R.J."/>
            <person name="Herman E.K."/>
            <person name="Klute M.J."/>
            <person name="Nakayama T."/>
            <person name="Obornik M."/>
            <person name="Reyes-Prieto A."/>
            <person name="Armbrust E.V."/>
            <person name="Aves S.J."/>
            <person name="Beiko R.G."/>
            <person name="Coutinho P."/>
            <person name="Dacks J.B."/>
            <person name="Durnford D.G."/>
            <person name="Fast N.M."/>
            <person name="Green B.R."/>
            <person name="Grisdale C.J."/>
            <person name="Hempel F."/>
            <person name="Henrissat B."/>
            <person name="Hoppner M.P."/>
            <person name="Ishida K."/>
            <person name="Kim E."/>
            <person name="Koreny L."/>
            <person name="Kroth P.G."/>
            <person name="Liu Y."/>
            <person name="Malik S.B."/>
            <person name="Maier U.G."/>
            <person name="McRose D."/>
            <person name="Mock T."/>
            <person name="Neilson J.A."/>
            <person name="Onodera N.T."/>
            <person name="Poole A.M."/>
            <person name="Pritham E.J."/>
            <person name="Richards T.A."/>
            <person name="Rocap G."/>
            <person name="Roy S.W."/>
            <person name="Sarai C."/>
            <person name="Schaack S."/>
            <person name="Shirato S."/>
            <person name="Slamovits C.H."/>
            <person name="Spencer D.F."/>
            <person name="Suzuki S."/>
            <person name="Worden A.Z."/>
            <person name="Zauner S."/>
            <person name="Barry K."/>
            <person name="Bell C."/>
            <person name="Bharti A.K."/>
            <person name="Crow J.A."/>
            <person name="Grimwood J."/>
            <person name="Kramer R."/>
            <person name="Lindquist E."/>
            <person name="Lucas S."/>
            <person name="Salamov A."/>
            <person name="McFadden G.I."/>
            <person name="Lane C.E."/>
            <person name="Keeling P.J."/>
            <person name="Gray M.W."/>
            <person name="Grigoriev I.V."/>
            <person name="Archibald J.M."/>
        </authorList>
    </citation>
    <scope>NUCLEOTIDE SEQUENCE</scope>
    <source>
        <strain evidence="2 4">CCMP2712</strain>
    </source>
</reference>
<dbReference type="EnsemblProtists" id="EKX45316">
    <property type="protein sequence ID" value="EKX45316"/>
    <property type="gene ID" value="GUITHDRAFT_108955"/>
</dbReference>
<keyword evidence="4" id="KW-1185">Reference proteome</keyword>
<dbReference type="EMBL" id="JH993000">
    <property type="protein sequence ID" value="EKX45316.1"/>
    <property type="molecule type" value="Genomic_DNA"/>
</dbReference>
<accession>L1J9Y2</accession>
<feature type="transmembrane region" description="Helical" evidence="1">
    <location>
        <begin position="112"/>
        <end position="133"/>
    </location>
</feature>
<keyword evidence="1" id="KW-0812">Transmembrane</keyword>
<organism evidence="2">
    <name type="scientific">Guillardia theta (strain CCMP2712)</name>
    <name type="common">Cryptophyte</name>
    <dbReference type="NCBI Taxonomy" id="905079"/>
    <lineage>
        <taxon>Eukaryota</taxon>
        <taxon>Cryptophyceae</taxon>
        <taxon>Pyrenomonadales</taxon>
        <taxon>Geminigeraceae</taxon>
        <taxon>Guillardia</taxon>
    </lineage>
</organism>
<dbReference type="Proteomes" id="UP000011087">
    <property type="component" value="Unassembled WGS sequence"/>
</dbReference>
<evidence type="ECO:0000313" key="2">
    <source>
        <dbReference type="EMBL" id="EKX45316.1"/>
    </source>
</evidence>
<reference evidence="3" key="3">
    <citation type="submission" date="2016-03" db="UniProtKB">
        <authorList>
            <consortium name="EnsemblProtists"/>
        </authorList>
    </citation>
    <scope>IDENTIFICATION</scope>
</reference>
<name>L1J9Y2_GUITC</name>
<dbReference type="AlphaFoldDB" id="L1J9Y2"/>